<dbReference type="PANTHER" id="PTHR48098">
    <property type="entry name" value="ENTEROCHELIN ESTERASE-RELATED"/>
    <property type="match status" value="1"/>
</dbReference>
<comment type="caution">
    <text evidence="1">The sequence shown here is derived from an EMBL/GenBank/DDBJ whole genome shotgun (WGS) entry which is preliminary data.</text>
</comment>
<reference evidence="2" key="1">
    <citation type="journal article" date="2019" name="Int. J. Syst. Evol. Microbiol.">
        <title>The Global Catalogue of Microorganisms (GCM) 10K type strain sequencing project: providing services to taxonomists for standard genome sequencing and annotation.</title>
        <authorList>
            <consortium name="The Broad Institute Genomics Platform"/>
            <consortium name="The Broad Institute Genome Sequencing Center for Infectious Disease"/>
            <person name="Wu L."/>
            <person name="Ma J."/>
        </authorList>
    </citation>
    <scope>NUCLEOTIDE SEQUENCE [LARGE SCALE GENOMIC DNA]</scope>
    <source>
        <strain evidence="2">CCUG 59778</strain>
    </source>
</reference>
<dbReference type="Pfam" id="PF00756">
    <property type="entry name" value="Esterase"/>
    <property type="match status" value="1"/>
</dbReference>
<dbReference type="PANTHER" id="PTHR48098:SF6">
    <property type="entry name" value="FERRI-BACILLIBACTIN ESTERASE BESA"/>
    <property type="match status" value="1"/>
</dbReference>
<evidence type="ECO:0000313" key="2">
    <source>
        <dbReference type="Proteomes" id="UP001595817"/>
    </source>
</evidence>
<keyword evidence="1" id="KW-0378">Hydrolase</keyword>
<proteinExistence type="predicted"/>
<name>A0ABV8X7X3_9LACT</name>
<dbReference type="RefSeq" id="WP_378154178.1">
    <property type="nucleotide sequence ID" value="NZ_JBHSEC010000014.1"/>
</dbReference>
<evidence type="ECO:0000313" key="1">
    <source>
        <dbReference type="EMBL" id="MFC4410392.1"/>
    </source>
</evidence>
<dbReference type="SUPFAM" id="SSF53474">
    <property type="entry name" value="alpha/beta-Hydrolases"/>
    <property type="match status" value="1"/>
</dbReference>
<keyword evidence="2" id="KW-1185">Reference proteome</keyword>
<organism evidence="1 2">
    <name type="scientific">Chungangia koreensis</name>
    <dbReference type="NCBI Taxonomy" id="752657"/>
    <lineage>
        <taxon>Bacteria</taxon>
        <taxon>Bacillati</taxon>
        <taxon>Bacillota</taxon>
        <taxon>Bacilli</taxon>
        <taxon>Lactobacillales</taxon>
        <taxon>Chungangia</taxon>
    </lineage>
</organism>
<gene>
    <name evidence="1" type="ORF">ACFOZY_08145</name>
</gene>
<protein>
    <submittedName>
        <fullName evidence="1">Alpha/beta hydrolase</fullName>
    </submittedName>
</protein>
<sequence length="262" mass="29373">MIETFLIESKFIKAKNIRIYLPANYSDADQHYPVLYMHDGKNVFSDDVAIGGVSLSLEKYLVTNSIELIVVGIDASEEQDGRSDEYCPWMGGEYSRQVSEAALYQGGKGDAYVRFIVEELKPFIDESYRTIPTDTAIGGISLGGLISTYAACKYPGIFKKVIAISSGFWRNQEKMEELIASIDLSGNERFYMDWGTKEGKENAFISRLFCESNESIANLIKDKIPHAHIAIIAQAEHSYPYFKQRVPAIFNYLLNKSPVGGN</sequence>
<dbReference type="InterPro" id="IPR000801">
    <property type="entry name" value="Esterase-like"/>
</dbReference>
<dbReference type="Gene3D" id="3.40.50.1820">
    <property type="entry name" value="alpha/beta hydrolase"/>
    <property type="match status" value="1"/>
</dbReference>
<dbReference type="EMBL" id="JBHSEC010000014">
    <property type="protein sequence ID" value="MFC4410392.1"/>
    <property type="molecule type" value="Genomic_DNA"/>
</dbReference>
<dbReference type="GO" id="GO:0016787">
    <property type="term" value="F:hydrolase activity"/>
    <property type="evidence" value="ECO:0007669"/>
    <property type="project" value="UniProtKB-KW"/>
</dbReference>
<dbReference type="Proteomes" id="UP001595817">
    <property type="component" value="Unassembled WGS sequence"/>
</dbReference>
<dbReference type="InterPro" id="IPR050583">
    <property type="entry name" value="Mycobacterial_A85_antigen"/>
</dbReference>
<dbReference type="InterPro" id="IPR029058">
    <property type="entry name" value="AB_hydrolase_fold"/>
</dbReference>
<accession>A0ABV8X7X3</accession>